<gene>
    <name evidence="3" type="primary">LOC105307461</name>
</gene>
<feature type="compositionally biased region" description="Basic and acidic residues" evidence="1">
    <location>
        <begin position="263"/>
        <end position="276"/>
    </location>
</feature>
<dbReference type="GO" id="GO:0005811">
    <property type="term" value="C:lipid droplet"/>
    <property type="evidence" value="ECO:0007669"/>
    <property type="project" value="TreeGrafter"/>
</dbReference>
<reference evidence="3" key="1">
    <citation type="submission" date="2025-08" db="UniProtKB">
        <authorList>
            <consortium name="RefSeq"/>
        </authorList>
    </citation>
    <scope>IDENTIFICATION</scope>
    <source>
        <tissue evidence="3">Kidney</tissue>
    </source>
</reference>
<dbReference type="GO" id="GO:0019433">
    <property type="term" value="P:triglyceride catabolic process"/>
    <property type="evidence" value="ECO:0007669"/>
    <property type="project" value="TreeGrafter"/>
</dbReference>
<dbReference type="RefSeq" id="XP_023380607.1">
    <property type="nucleotide sequence ID" value="XM_023524839.1"/>
</dbReference>
<accession>A0A6P6BZX4</accession>
<feature type="region of interest" description="Disordered" evidence="1">
    <location>
        <begin position="263"/>
        <end position="296"/>
    </location>
</feature>
<protein>
    <submittedName>
        <fullName evidence="3">Patatin-like phospholipase domain-containing protein 3</fullName>
    </submittedName>
</protein>
<evidence type="ECO:0000256" key="1">
    <source>
        <dbReference type="SAM" id="MobiDB-lite"/>
    </source>
</evidence>
<dbReference type="GO" id="GO:0055088">
    <property type="term" value="P:lipid homeostasis"/>
    <property type="evidence" value="ECO:0007669"/>
    <property type="project" value="TreeGrafter"/>
</dbReference>
<dbReference type="PANTHER" id="PTHR12406:SF22">
    <property type="entry name" value="1-ACYLGLYCEROL-3-PHOSPHATE O-ACYLTRANSFERASE PNPLA3"/>
    <property type="match status" value="1"/>
</dbReference>
<dbReference type="KEGG" id="pvp:105307461"/>
<dbReference type="PANTHER" id="PTHR12406">
    <property type="entry name" value="CALCIUM-INDEPENDENT PHOSPHOLIPASE A2 IPLA2 -RELATED"/>
    <property type="match status" value="1"/>
</dbReference>
<keyword evidence="2" id="KW-1185">Reference proteome</keyword>
<sequence>MYDPERSWNLSFTACGFLSSYCIGVHHCINERAPHLCSNARRVFGGSATSLLAASLLGGLPVGMYLLGAGVGGGRPVCGRPLRVAGRPVGPNLETDTAGYISAASAGRRLLLSVFCRPAARAAPLGVAGDLRDCRHHHLPTRRRPRCRLALREVESDARYIDGGLTNATPVFDAETTITVSPFYGEYDICPKVKSTHFFHIEVSRFSIRLCSENFRLLSRLLSPKNIKVSGGLRSGVQLFLASVFAWRSTSCSPCKQTIKQIETDPSLHRRSEKRPMSQMSSHPKSPNDLSSVSSTGICNRPQPCLSSSSQEPDVPVLPCETTDLGASPGLATWSVSPERKELLDLHHGPLPWDKRLLDKTSPRLILALINTFKEDNTFMSKIHNFLPVKVMSYVMLPCTLPVEYAIITVQRLVKWLPHAPDDIQWLQSITSPICSRVIRHLLPTYSSQMLASSQQPSLPNQSVTDTSGRPTPCGPGCPPLGLTSAGQN</sequence>
<evidence type="ECO:0000313" key="2">
    <source>
        <dbReference type="Proteomes" id="UP000515202"/>
    </source>
</evidence>
<dbReference type="OrthoDB" id="197155at2759"/>
<dbReference type="Proteomes" id="UP000515202">
    <property type="component" value="Unplaced"/>
</dbReference>
<dbReference type="GeneID" id="105307461"/>
<dbReference type="AlphaFoldDB" id="A0A6P6BZX4"/>
<dbReference type="GO" id="GO:0016020">
    <property type="term" value="C:membrane"/>
    <property type="evidence" value="ECO:0007669"/>
    <property type="project" value="TreeGrafter"/>
</dbReference>
<dbReference type="InterPro" id="IPR033562">
    <property type="entry name" value="PLPL"/>
</dbReference>
<feature type="compositionally biased region" description="Polar residues" evidence="1">
    <location>
        <begin position="453"/>
        <end position="470"/>
    </location>
</feature>
<dbReference type="GO" id="GO:0005737">
    <property type="term" value="C:cytoplasm"/>
    <property type="evidence" value="ECO:0007669"/>
    <property type="project" value="TreeGrafter"/>
</dbReference>
<feature type="region of interest" description="Disordered" evidence="1">
    <location>
        <begin position="453"/>
        <end position="489"/>
    </location>
</feature>
<evidence type="ECO:0000313" key="3">
    <source>
        <dbReference type="RefSeq" id="XP_023380607.1"/>
    </source>
</evidence>
<dbReference type="GO" id="GO:0004806">
    <property type="term" value="F:triacylglycerol lipase activity"/>
    <property type="evidence" value="ECO:0007669"/>
    <property type="project" value="TreeGrafter"/>
</dbReference>
<feature type="compositionally biased region" description="Polar residues" evidence="1">
    <location>
        <begin position="278"/>
        <end position="296"/>
    </location>
</feature>
<proteinExistence type="predicted"/>
<organism evidence="2 3">
    <name type="scientific">Pteropus vampyrus</name>
    <name type="common">Large flying fox</name>
    <dbReference type="NCBI Taxonomy" id="132908"/>
    <lineage>
        <taxon>Eukaryota</taxon>
        <taxon>Metazoa</taxon>
        <taxon>Chordata</taxon>
        <taxon>Craniata</taxon>
        <taxon>Vertebrata</taxon>
        <taxon>Euteleostomi</taxon>
        <taxon>Mammalia</taxon>
        <taxon>Eutheria</taxon>
        <taxon>Laurasiatheria</taxon>
        <taxon>Chiroptera</taxon>
        <taxon>Yinpterochiroptera</taxon>
        <taxon>Pteropodoidea</taxon>
        <taxon>Pteropodidae</taxon>
        <taxon>Pteropodinae</taxon>
        <taxon>Pteropus</taxon>
    </lineage>
</organism>
<feature type="compositionally biased region" description="Low complexity" evidence="1">
    <location>
        <begin position="480"/>
        <end position="489"/>
    </location>
</feature>
<name>A0A6P6BZX4_PTEVA</name>